<reference evidence="3" key="2">
    <citation type="submission" date="2013-10" db="EMBL/GenBank/DDBJ databases">
        <authorList>
            <person name="Aslett M."/>
        </authorList>
    </citation>
    <scope>NUCLEOTIDE SEQUENCE [LARGE SCALE GENOMIC DNA]</scope>
    <source>
        <strain evidence="3">Houghton</strain>
    </source>
</reference>
<accession>U6H6W5</accession>
<sequence>MKEKQKRQKTEKFAYWLQREAADSRRLLEESQSAAAALESQLQQIRGDADTIRDTVQRVDLMYAQIDTLVQAFAEEYSISKRLSSNRAAAAAEQQQQQRSSRAVAAAEQQQQQSSSRAVAAAEQQQQQQSSNSSSRAATAAAEQQQQQQGGLRLFRAVWVCVVHAFGPGAASSSSAAAAAAPAAAAAAAAGETRAKASLPQQAADASADVELKGFSVLLEELSSFKRPSLSKGQGVKLVVRCVHTLHAAAAAAAATAAAAAVAAAATELAAV</sequence>
<protein>
    <submittedName>
        <fullName evidence="3">Uncharacterized protein</fullName>
    </submittedName>
</protein>
<evidence type="ECO:0000313" key="4">
    <source>
        <dbReference type="Proteomes" id="UP000018201"/>
    </source>
</evidence>
<proteinExistence type="predicted"/>
<dbReference type="Proteomes" id="UP000018201">
    <property type="component" value="Unassembled WGS sequence"/>
</dbReference>
<dbReference type="AlphaFoldDB" id="U6H6W5"/>
<feature type="region of interest" description="Disordered" evidence="2">
    <location>
        <begin position="90"/>
        <end position="143"/>
    </location>
</feature>
<dbReference type="OrthoDB" id="361911at2759"/>
<keyword evidence="4" id="KW-1185">Reference proteome</keyword>
<organism evidence="3 4">
    <name type="scientific">Eimeria praecox</name>
    <dbReference type="NCBI Taxonomy" id="51316"/>
    <lineage>
        <taxon>Eukaryota</taxon>
        <taxon>Sar</taxon>
        <taxon>Alveolata</taxon>
        <taxon>Apicomplexa</taxon>
        <taxon>Conoidasida</taxon>
        <taxon>Coccidia</taxon>
        <taxon>Eucoccidiorida</taxon>
        <taxon>Eimeriorina</taxon>
        <taxon>Eimeriidae</taxon>
        <taxon>Eimeria</taxon>
    </lineage>
</organism>
<reference evidence="3" key="1">
    <citation type="submission" date="2013-10" db="EMBL/GenBank/DDBJ databases">
        <title>Genomic analysis of the causative agents of coccidiosis in chickens.</title>
        <authorList>
            <person name="Reid A.J."/>
            <person name="Blake D."/>
            <person name="Billington K."/>
            <person name="Browne H."/>
            <person name="Dunn M."/>
            <person name="Hung S."/>
            <person name="Kawahara F."/>
            <person name="Miranda-Saavedra D."/>
            <person name="Mourier T."/>
            <person name="Nagra H."/>
            <person name="Otto T.D."/>
            <person name="Rawlings N."/>
            <person name="Sanchez A."/>
            <person name="Sanders M."/>
            <person name="Subramaniam C."/>
            <person name="Tay Y."/>
            <person name="Dear P."/>
            <person name="Doerig C."/>
            <person name="Gruber A."/>
            <person name="Parkinson J."/>
            <person name="Shirley M."/>
            <person name="Wan K.L."/>
            <person name="Berriman M."/>
            <person name="Tomley F."/>
            <person name="Pain A."/>
        </authorList>
    </citation>
    <scope>NUCLEOTIDE SEQUENCE [LARGE SCALE GENOMIC DNA]</scope>
    <source>
        <strain evidence="3">Houghton</strain>
    </source>
</reference>
<feature type="coiled-coil region" evidence="1">
    <location>
        <begin position="21"/>
        <end position="55"/>
    </location>
</feature>
<evidence type="ECO:0000313" key="3">
    <source>
        <dbReference type="EMBL" id="CDI87213.1"/>
    </source>
</evidence>
<evidence type="ECO:0000256" key="1">
    <source>
        <dbReference type="SAM" id="Coils"/>
    </source>
</evidence>
<keyword evidence="1" id="KW-0175">Coiled coil</keyword>
<name>U6H6W5_9EIME</name>
<dbReference type="VEuPathDB" id="ToxoDB:EPH_0024530"/>
<dbReference type="EMBL" id="HG696960">
    <property type="protein sequence ID" value="CDI87213.1"/>
    <property type="molecule type" value="Genomic_DNA"/>
</dbReference>
<gene>
    <name evidence="3" type="ORF">EPH_0024530</name>
</gene>
<evidence type="ECO:0000256" key="2">
    <source>
        <dbReference type="SAM" id="MobiDB-lite"/>
    </source>
</evidence>